<evidence type="ECO:0000256" key="1">
    <source>
        <dbReference type="SAM" id="Phobius"/>
    </source>
</evidence>
<keyword evidence="1" id="KW-0472">Membrane</keyword>
<dbReference type="InterPro" id="IPR045387">
    <property type="entry name" value="DUF6524"/>
</dbReference>
<comment type="caution">
    <text evidence="2">The sequence shown here is derived from an EMBL/GenBank/DDBJ whole genome shotgun (WGS) entry which is preliminary data.</text>
</comment>
<accession>A0A4R2NWB2</accession>
<organism evidence="2 3">
    <name type="scientific">Rhodovulum adriaticum</name>
    <name type="common">Rhodopseudomonas adriatica</name>
    <dbReference type="NCBI Taxonomy" id="35804"/>
    <lineage>
        <taxon>Bacteria</taxon>
        <taxon>Pseudomonadati</taxon>
        <taxon>Pseudomonadota</taxon>
        <taxon>Alphaproteobacteria</taxon>
        <taxon>Rhodobacterales</taxon>
        <taxon>Paracoccaceae</taxon>
        <taxon>Rhodovulum</taxon>
    </lineage>
</organism>
<reference evidence="2 3" key="1">
    <citation type="submission" date="2019-03" db="EMBL/GenBank/DDBJ databases">
        <title>Genomic Encyclopedia of Type Strains, Phase IV (KMG-IV): sequencing the most valuable type-strain genomes for metagenomic binning, comparative biology and taxonomic classification.</title>
        <authorList>
            <person name="Goeker M."/>
        </authorList>
    </citation>
    <scope>NUCLEOTIDE SEQUENCE [LARGE SCALE GENOMIC DNA]</scope>
    <source>
        <strain evidence="2 3">DSM 2781</strain>
    </source>
</reference>
<feature type="transmembrane region" description="Helical" evidence="1">
    <location>
        <begin position="95"/>
        <end position="114"/>
    </location>
</feature>
<proteinExistence type="predicted"/>
<protein>
    <submittedName>
        <fullName evidence="2">Uncharacterized protein</fullName>
    </submittedName>
</protein>
<dbReference type="Proteomes" id="UP000295733">
    <property type="component" value="Unassembled WGS sequence"/>
</dbReference>
<dbReference type="AlphaFoldDB" id="A0A4R2NWB2"/>
<evidence type="ECO:0000313" key="3">
    <source>
        <dbReference type="Proteomes" id="UP000295733"/>
    </source>
</evidence>
<dbReference type="OrthoDB" id="7272344at2"/>
<dbReference type="RefSeq" id="WP_132600240.1">
    <property type="nucleotide sequence ID" value="NZ_NRRP01000008.1"/>
</dbReference>
<keyword evidence="1" id="KW-1133">Transmembrane helix</keyword>
<keyword evidence="3" id="KW-1185">Reference proteome</keyword>
<evidence type="ECO:0000313" key="2">
    <source>
        <dbReference type="EMBL" id="TCP26350.1"/>
    </source>
</evidence>
<gene>
    <name evidence="2" type="ORF">EV656_102315</name>
</gene>
<feature type="transmembrane region" description="Helical" evidence="1">
    <location>
        <begin position="63"/>
        <end position="83"/>
    </location>
</feature>
<dbReference type="Pfam" id="PF20134">
    <property type="entry name" value="DUF6524"/>
    <property type="match status" value="1"/>
</dbReference>
<dbReference type="EMBL" id="SLXL01000002">
    <property type="protein sequence ID" value="TCP26350.1"/>
    <property type="molecule type" value="Genomic_DNA"/>
</dbReference>
<feature type="transmembrane region" description="Helical" evidence="1">
    <location>
        <begin position="34"/>
        <end position="56"/>
    </location>
</feature>
<keyword evidence="1" id="KW-0812">Transmembrane</keyword>
<name>A0A4R2NWB2_RHOAD</name>
<sequence>MSGFLLRWLGAFALLALTFNPTQWNYTHWLMTAWADQTPLIVLCGLVLLTVYVIYLRATLRSIGTFGMLLVTALVAALLWVLMDYRILRLDDPGLNTWIGLFALSLVLGTGLSWSRVRRRLTGQTDVDDVDE</sequence>